<dbReference type="CDD" id="cd00057">
    <property type="entry name" value="FA58C"/>
    <property type="match status" value="2"/>
</dbReference>
<feature type="disulfide bond" evidence="8">
    <location>
        <begin position="512"/>
        <end position="521"/>
    </location>
</feature>
<dbReference type="InterPro" id="IPR001007">
    <property type="entry name" value="VWF_dom"/>
</dbReference>
<comment type="subcellular location">
    <subcellularLocation>
        <location evidence="1">Secreted</location>
        <location evidence="1">Extracellular space</location>
    </subcellularLocation>
</comment>
<feature type="domain" description="CTCK" evidence="11">
    <location>
        <begin position="3818"/>
        <end position="3914"/>
    </location>
</feature>
<feature type="compositionally biased region" description="Polar residues" evidence="9">
    <location>
        <begin position="271"/>
        <end position="283"/>
    </location>
</feature>
<dbReference type="SMART" id="SM00231">
    <property type="entry name" value="FA58C"/>
    <property type="match status" value="2"/>
</dbReference>
<dbReference type="GO" id="GO:0031012">
    <property type="term" value="C:extracellular matrix"/>
    <property type="evidence" value="ECO:0007669"/>
    <property type="project" value="TreeGrafter"/>
</dbReference>
<protein>
    <recommendedName>
        <fullName evidence="19">Hemocytin</fullName>
    </recommendedName>
</protein>
<feature type="chain" id="PRO_5035324166" description="Hemocytin" evidence="10">
    <location>
        <begin position="17"/>
        <end position="3922"/>
    </location>
</feature>
<keyword evidence="18" id="KW-1185">Reference proteome</keyword>
<dbReference type="InterPro" id="IPR036508">
    <property type="entry name" value="Chitin-bd_dom_sf"/>
</dbReference>
<evidence type="ECO:0000256" key="5">
    <source>
        <dbReference type="ARBA" id="ARBA00023157"/>
    </source>
</evidence>
<evidence type="ECO:0000256" key="3">
    <source>
        <dbReference type="ARBA" id="ARBA00022525"/>
    </source>
</evidence>
<feature type="domain" description="Chitin-binding type-2" evidence="15">
    <location>
        <begin position="1949"/>
        <end position="2013"/>
    </location>
</feature>
<dbReference type="GO" id="GO:0005615">
    <property type="term" value="C:extracellular space"/>
    <property type="evidence" value="ECO:0007669"/>
    <property type="project" value="TreeGrafter"/>
</dbReference>
<feature type="disulfide bond" evidence="7">
    <location>
        <begin position="3858"/>
        <end position="3910"/>
    </location>
</feature>
<keyword evidence="3" id="KW-0964">Secreted</keyword>
<evidence type="ECO:0000256" key="4">
    <source>
        <dbReference type="ARBA" id="ARBA00022737"/>
    </source>
</evidence>
<proteinExistence type="inferred from homology"/>
<dbReference type="InterPro" id="IPR002557">
    <property type="entry name" value="Chitin-bd_dom"/>
</dbReference>
<dbReference type="GO" id="GO:0007399">
    <property type="term" value="P:nervous system development"/>
    <property type="evidence" value="ECO:0007669"/>
    <property type="project" value="UniProtKB-ARBA"/>
</dbReference>
<dbReference type="SMART" id="SM00041">
    <property type="entry name" value="CT"/>
    <property type="match status" value="1"/>
</dbReference>
<dbReference type="InterPro" id="IPR000421">
    <property type="entry name" value="FA58C"/>
</dbReference>
<comment type="similarity">
    <text evidence="2">Belongs to the thrombospondin family.</text>
</comment>
<dbReference type="PROSITE" id="PS01286">
    <property type="entry name" value="FA58C_2"/>
    <property type="match status" value="2"/>
</dbReference>
<dbReference type="Pfam" id="PF00754">
    <property type="entry name" value="F5_F8_type_C"/>
    <property type="match status" value="2"/>
</dbReference>
<evidence type="ECO:0000256" key="7">
    <source>
        <dbReference type="PROSITE-ProRule" id="PRU00039"/>
    </source>
</evidence>
<dbReference type="Gene3D" id="2.10.25.10">
    <property type="entry name" value="Laminin"/>
    <property type="match status" value="5"/>
</dbReference>
<dbReference type="PROSITE" id="PS50940">
    <property type="entry name" value="CHIT_BIND_II"/>
    <property type="match status" value="1"/>
</dbReference>
<dbReference type="InterPro" id="IPR002172">
    <property type="entry name" value="LDrepeatLR_classA_rpt"/>
</dbReference>
<dbReference type="EnsemblMetazoa" id="XM_014404582.2">
    <property type="protein sequence ID" value="XP_014260068.2"/>
    <property type="gene ID" value="LOC106672841"/>
</dbReference>
<dbReference type="SUPFAM" id="SSF57603">
    <property type="entry name" value="FnI-like domain"/>
    <property type="match status" value="3"/>
</dbReference>
<keyword evidence="5 8" id="KW-1015">Disulfide bond</keyword>
<dbReference type="RefSeq" id="XP_014260068.2">
    <property type="nucleotide sequence ID" value="XM_014404582.2"/>
</dbReference>
<sequence length="3922" mass="441868">MLLWVVIISLTGAVKSYGRQDQSEFEDFYDRHNRFSGQQPVEDPFFHDEPGKEQFAKHEKFVGQEPVEDAFVHEEPHKEHFGKHEKLVGQEPVEDAFFHEEPPKESFGRHEKFVGQEPVEDAFVHEEPHTEHFGKHEKLVGQEPVEDAFVHEEPHKEHVDKHEKLVGQEPVEDAFVHEEPHKEHVDKHEKLVGQEPVEDAFVHEEPHKEHVDKHEKLVGQEPVEDAFVHEEPHKEHVDKHEKLVGQEPVEDAFVHEEPHKEHYDEVEKLTGQDQNEDSVQSDRGYSNSKYGYGSSKTSSGYNYGYSNQGKYDNSYNGMGHHYSGYGHHLTNGRCKAKLMTPMNSKLVCHGQSYCVATCLSGYTFSTGLSEVSIVCEQGSWKVKDSSTYNIPSCYPTCLPMCQNGGECVQPNNCKCVGNFYGSYCQYERKPCLDRPPLPKNSRISCTNNQDCEVICMTDYQFYDGSTMTEFNCKEGEWVPARRDWSYVPDCEPICSPPCENGGNCLSFNRCQCPQEFRGPQCQYSTTSCDVRALGFNGNYKCNGDHESLKCNLTCPDGMSFQSPPSLFYTCKYQFGVFEPSSVPKCIFDQGESLLSYLFSETNETSLYNSNSVNNHGNTKEQIFIVTKKESLYWSCYTWHGDHYRTFEGKVKSFKNDCLQKMIDGVLEFQKVTVETPIVRDNHPDNAFSYLIVNIDVHKFNFTVDASNKLKIHDGNLTFYAPKKFDRFKIELGSNSMTLRMDNKLTVKWDFKDFVELKFEKSNLNLASGICGVLNTEEAGTKLLNNDEGVCKNDQKDHACVNEMTENKAAKFCQNIVEDEMFKACRQVVDVKEFYEACKWDYCACELTQREKHDCGCLSISMFVKECNDQGFEIGSWRKNDFCPMTCNGGKVYKVCGQDQVCGGAEADGSLCEEGCFCPDGTYAHNETCLSKKQCPCKLFGRVFPPGKALPKDCNTCTCTDGTWVCTKANCSARCEAVGDPHYLTFDKKNFEFMGKCSYIMLQTDRYTIETENTPCDGAISQSMGYSTYFYKDEPSCTKSVVIKIGETEIKLKQGHEVLINGVNHRLPVTLNAAHIRKASSIFIQVTLNDGVEVMWDGKTRVYVQAPPTLKGRTKGLCGTFNGQRSDDFLTPEGDIEQDPVAFGNKWKTKESCPTMDTSLDNPCTKADSKLYSLAAKLCNVINEPLFKECELEDDIKETYYKFCMYDMCSCNHRPSDCYCPIISTFADRCSKVGHRIDWRPKVRECGLRCPRGQVYQVCGDSCARSCLDISRETSCTTNCLEGCYCPPGFAMDHKESCIPISQCPCIRKGLDYPAGYKEIQPDAKGPNLCTCVNALWECRKSSNDELITYKNNTKENLMCSSSKNLIYTHCEPSVPITCKNMHSYKRDQSESACYGGCICKKGYVLDSVTNECVKPSQCPCHHGGKSFHDGSVIHEKCNTCTCASGKWTCTEHQCPGVCTTWGDSHFKTFDGHIFDFQGACEYVLVKGALSPDPADCFSIIVELVSCGSSGVSCSKSVTINIGSGDDKESLVLADRKSTSTTELKRISQRESGMYIFVEIFTFGIVLQWDKGTIISVKLDPKWKGRMKGLCGNFNEVYSDDFQTPSGGVEMSVEIFGDSWKIYDYCPNGEQIKDTCEIHPLRKSWALEKCSILKSEKFTRCHSEVAVDEYFARCVFDACGCDQGGDCNCLCTAIAAYAQECNVLGVPIRWRSQELCPMQCDETCSEYSPCISTCPEETCDDLMENKKINSLCKEDACIEGCKYKKCPEGQIYRNSSKATCVPKEDCIQICMVIDGVKFYEGDEIESDECHRCFCSQKKKSCLGQPCKTLTTTEISLPRDAMMPCISGWSDWMNNHIHIDRSQEREIEPLPSPKDFQGTDSPRCEKSKMVDINCRTVKGQYSQKQMGEDAVCSLETDGLICKGGCHDYEVQVLCQCESETTSTTLSPIVNEADCDITHPMKVDENDCSKYLECEETLSGIRYVQKSCKEGTLFNNESLICDIKSIVLKSRPECEDLEQQEKIREQNETIHGCSHDEVWDDCAYHCHQLCNYAEFILFKDQCEMGSNCIEGCRPKEPCQSERRWRDKKSCVEIDECTCASLTGEMIKPGEVVKGNCTTCQCLKNEYRCHEDDCYSVTISPPPATFTDIVILPSTNTPPPSCDQNRFKSLLREVPQSSFSASSTSKGSKPSYIRLNNTESSWQPEIDDAFQYVEFDLGQVHAIYGVVILGDPVENWFVKSFNVLYSLDGSTYSFVSFFGMPEVFKGPTRNVERTQRLFDTPVEARYVRINPTSWVGKPAMRIEILGCASTFTSSVEPTSLATTQTPPMCNDEMSHLMDNRQIKVSSFNKFVTVTMISVKGEDYWAPLTSDKHQWIEFDFLGERTITGLLIAGSGSLPHRSSWVSSFTINYSHDGQSWNPFLNKDGALQIFKGNTDSINIKKVIFWNPISTRLIRILPLKWHKNIAMRVEVLGCYEPYPILPVVHVETTTEHNCNFCPGVTSAMGTCPCLMSNEWWDGEQCTSRSRCPCFVGFISYAIGAVFDNDKCEQCICALNGVTECKPKKCPPCSQGLKQSWTSECFCECVPCREDERLCPSSNICLPLSSWCNGIVECPDDELNCSTTTTPKIETSACAPVECPPRSKLVRVAQNNPDQDVPQWSPFGSKTKWGSYFKGRSTYAGGSYKGFKKLYKPSKSYGSYKKSIPNKSFTQEKCPQYQCIPLEQQEQNVCKKPNCLPNYDLKEIISKDHGRCPQYACIPHAIKLADGKCNITGRTFTTFDGTEYKYDICNHVIARNVKDNWSIMKRKNCNGLNTSPCLEITQDKDKIVITKEFKSYFNSFMYTVPQLQKIGEQSVQFEIQQVSDKFLIFISIKDFSVIWDSQGNLKVIVSGESQGKVDGLCGFFDSNLENDKRKPDGTLAKTSVEFGDSWGEGSQCETITCPLHIQKEAWEKCQAFKEEPLSKCQSVMNLDKVMSQCMESVCACVQQGNSTEECHCQSLQEAVTECQSKLPGFDFSKWRVNHDCPVECPPGLVYKECFNKICEPCCSELMLEDACPETNECFPGCYCPDGYVRKYDHCVKPSECRDCQCDGYGGSRYVTFDRMDYTFNGKCTHILAQTVEGPSSLRFKVLITHNPCEDNKERVCLYMITVLYKEHTVQLINDRNLKVVVKVNDENVDKPFSNKWLNVVESQGKCVTVSIPKLQLDLEFFNGGKGFNLRLPSHLYKGRTEGLCGSCNLNRTDDFKTKEGFFTENISKFGDSWLFNLSSVTDEVMCMAEEVEACKPPKENDPCLKLKDENLFGQCHAIIDPLLYIDQCHNNLCHELDICDVLESYARACQSDGVCLKWRSPDLCPYNCPPNLEYEPCGTGCTQTCDNYELYRKNPDACSATKGDTCMCPSGKVLRNNSCVEERFCVPCDNEGHFPGDKWQPDVCTECLCEKGSIQCQRVQCTNTNAICAQGFRSVILTGTEAECCPKHICVPELTAGPICLEPQQPQCGFGQVMKLMTSPSGCQEFICECKPKEECKDVTEELKLERKPGMVATIDNSSCCPKVVEKCAVDTCPEPAPCPEHHTHLKRDTEHCCPDYKCVLPEDKCLYQMRYLTDEKGGGERERSLAEIYSVLKPVGDTWNDGPCRVCECKNGSEKATCVVTSCSPPPESENYVFKPKYVNGKCCPIYERIACKMGEQVYQVGQVWPSAGINPCVNITCEIGKGALVTKQEIVENCRTDCKKGWKYHEPLEGSKQCCGECLPEGCLVGDKLYKKGEIWLSDDNCTAYQCTIIDNQVHVTASEEKCPNISDCPEERIYQDICCKKCNETIPLAYSSCVKEPISPNDTIRVVVYHDKVHGKCVNLEPIKGFSECKGTCESFTAFNKALLQYQVKCLCCKPSGVYEIDVPLSCDDHTTMTFHLHLPKGCKCTPCKSEDENLTF</sequence>
<evidence type="ECO:0008006" key="19">
    <source>
        <dbReference type="Google" id="ProtNLM"/>
    </source>
</evidence>
<dbReference type="SUPFAM" id="SSF57567">
    <property type="entry name" value="Serine protease inhibitors"/>
    <property type="match status" value="5"/>
</dbReference>
<evidence type="ECO:0000259" key="11">
    <source>
        <dbReference type="PROSITE" id="PS01225"/>
    </source>
</evidence>
<dbReference type="PROSITE" id="PS50026">
    <property type="entry name" value="EGF_3"/>
    <property type="match status" value="2"/>
</dbReference>
<dbReference type="SUPFAM" id="SSF49785">
    <property type="entry name" value="Galactose-binding domain-like"/>
    <property type="match status" value="2"/>
</dbReference>
<evidence type="ECO:0000256" key="2">
    <source>
        <dbReference type="ARBA" id="ARBA00009456"/>
    </source>
</evidence>
<feature type="disulfide bond" evidence="8">
    <location>
        <begin position="494"/>
        <end position="504"/>
    </location>
</feature>
<keyword evidence="8" id="KW-0245">EGF-like domain</keyword>
<reference evidence="17" key="1">
    <citation type="submission" date="2022-01" db="UniProtKB">
        <authorList>
            <consortium name="EnsemblMetazoa"/>
        </authorList>
    </citation>
    <scope>IDENTIFICATION</scope>
</reference>
<dbReference type="InterPro" id="IPR050780">
    <property type="entry name" value="Mucin_vWF_Thrombospondin_sf"/>
</dbReference>
<evidence type="ECO:0000259" key="13">
    <source>
        <dbReference type="PROSITE" id="PS50026"/>
    </source>
</evidence>
<dbReference type="GeneID" id="106672841"/>
<dbReference type="InterPro" id="IPR006207">
    <property type="entry name" value="Cys_knot_C"/>
</dbReference>
<dbReference type="InterPro" id="IPR002919">
    <property type="entry name" value="TIL_dom"/>
</dbReference>
<feature type="domain" description="EGF-like" evidence="13">
    <location>
        <begin position="394"/>
        <end position="425"/>
    </location>
</feature>
<feature type="domain" description="EGF-like" evidence="13">
    <location>
        <begin position="491"/>
        <end position="522"/>
    </location>
</feature>
<feature type="disulfide bond" evidence="8">
    <location>
        <begin position="415"/>
        <end position="424"/>
    </location>
</feature>
<feature type="region of interest" description="Disordered" evidence="9">
    <location>
        <begin position="256"/>
        <end position="291"/>
    </location>
</feature>
<dbReference type="SMART" id="SM00216">
    <property type="entry name" value="VWD"/>
    <property type="match status" value="4"/>
</dbReference>
<dbReference type="PROSITE" id="PS51233">
    <property type="entry name" value="VWFD"/>
    <property type="match status" value="5"/>
</dbReference>
<dbReference type="SMART" id="SM00494">
    <property type="entry name" value="ChtBD2"/>
    <property type="match status" value="1"/>
</dbReference>
<dbReference type="KEGG" id="clec:106672841"/>
<evidence type="ECO:0000256" key="1">
    <source>
        <dbReference type="ARBA" id="ARBA00004239"/>
    </source>
</evidence>
<dbReference type="CDD" id="cd19941">
    <property type="entry name" value="TIL"/>
    <property type="match status" value="5"/>
</dbReference>
<dbReference type="SMART" id="SM00181">
    <property type="entry name" value="EGF"/>
    <property type="match status" value="4"/>
</dbReference>
<feature type="domain" description="VWFC" evidence="14">
    <location>
        <begin position="3405"/>
        <end position="3473"/>
    </location>
</feature>
<evidence type="ECO:0000313" key="17">
    <source>
        <dbReference type="EnsemblMetazoa" id="XP_014260068.2"/>
    </source>
</evidence>
<dbReference type="PROSITE" id="PS01225">
    <property type="entry name" value="CTCK_2"/>
    <property type="match status" value="1"/>
</dbReference>
<feature type="signal peptide" evidence="10">
    <location>
        <begin position="1"/>
        <end position="16"/>
    </location>
</feature>
<organism evidence="17 18">
    <name type="scientific">Cimex lectularius</name>
    <name type="common">Bed bug</name>
    <name type="synonym">Acanthia lectularia</name>
    <dbReference type="NCBI Taxonomy" id="79782"/>
    <lineage>
        <taxon>Eukaryota</taxon>
        <taxon>Metazoa</taxon>
        <taxon>Ecdysozoa</taxon>
        <taxon>Arthropoda</taxon>
        <taxon>Hexapoda</taxon>
        <taxon>Insecta</taxon>
        <taxon>Pterygota</taxon>
        <taxon>Neoptera</taxon>
        <taxon>Paraneoptera</taxon>
        <taxon>Hemiptera</taxon>
        <taxon>Heteroptera</taxon>
        <taxon>Panheteroptera</taxon>
        <taxon>Cimicomorpha</taxon>
        <taxon>Cimicidae</taxon>
        <taxon>Cimex</taxon>
    </lineage>
</organism>
<dbReference type="InterPro" id="IPR000742">
    <property type="entry name" value="EGF"/>
</dbReference>
<dbReference type="PROSITE" id="PS50184">
    <property type="entry name" value="VWFC_2"/>
    <property type="match status" value="1"/>
</dbReference>
<evidence type="ECO:0000256" key="9">
    <source>
        <dbReference type="SAM" id="MobiDB-lite"/>
    </source>
</evidence>
<evidence type="ECO:0000313" key="18">
    <source>
        <dbReference type="Proteomes" id="UP000494040"/>
    </source>
</evidence>
<evidence type="ECO:0000259" key="16">
    <source>
        <dbReference type="PROSITE" id="PS51233"/>
    </source>
</evidence>
<evidence type="ECO:0000256" key="10">
    <source>
        <dbReference type="SAM" id="SignalP"/>
    </source>
</evidence>
<dbReference type="SMART" id="SM00192">
    <property type="entry name" value="LDLa"/>
    <property type="match status" value="1"/>
</dbReference>
<dbReference type="SMART" id="SM00214">
    <property type="entry name" value="VWC"/>
    <property type="match status" value="7"/>
</dbReference>
<dbReference type="Proteomes" id="UP000494040">
    <property type="component" value="Unassembled WGS sequence"/>
</dbReference>
<dbReference type="Pfam" id="PF01826">
    <property type="entry name" value="TIL"/>
    <property type="match status" value="4"/>
</dbReference>
<dbReference type="PROSITE" id="PS00022">
    <property type="entry name" value="EGF_1"/>
    <property type="match status" value="2"/>
</dbReference>
<name>A0A8I6SKY1_CIMLE</name>
<feature type="domain" description="F5/8 type C" evidence="12">
    <location>
        <begin position="2360"/>
        <end position="2469"/>
    </location>
</feature>
<evidence type="ECO:0000256" key="6">
    <source>
        <dbReference type="ARBA" id="ARBA00023180"/>
    </source>
</evidence>
<dbReference type="Gene3D" id="2.60.120.260">
    <property type="entry name" value="Galactose-binding domain-like"/>
    <property type="match status" value="2"/>
</dbReference>
<dbReference type="Pfam" id="PF00094">
    <property type="entry name" value="VWD"/>
    <property type="match status" value="5"/>
</dbReference>
<dbReference type="PROSITE" id="PS50022">
    <property type="entry name" value="FA58C_3"/>
    <property type="match status" value="2"/>
</dbReference>
<feature type="disulfide bond" evidence="8">
    <location>
        <begin position="397"/>
        <end position="407"/>
    </location>
</feature>
<evidence type="ECO:0000259" key="15">
    <source>
        <dbReference type="PROSITE" id="PS50940"/>
    </source>
</evidence>
<accession>A0A8I6SKY1</accession>
<comment type="caution">
    <text evidence="8">Lacks conserved residue(s) required for the propagation of feature annotation.</text>
</comment>
<feature type="domain" description="VWFD" evidence="16">
    <location>
        <begin position="972"/>
        <end position="1153"/>
    </location>
</feature>
<keyword evidence="10" id="KW-0732">Signal</keyword>
<dbReference type="SMART" id="SM00832">
    <property type="entry name" value="C8"/>
    <property type="match status" value="5"/>
</dbReference>
<feature type="domain" description="VWFD" evidence="16">
    <location>
        <begin position="633"/>
        <end position="813"/>
    </location>
</feature>
<evidence type="ECO:0000256" key="8">
    <source>
        <dbReference type="PROSITE-ProRule" id="PRU00076"/>
    </source>
</evidence>
<dbReference type="SUPFAM" id="SSF57625">
    <property type="entry name" value="Invertebrate chitin-binding proteins"/>
    <property type="match status" value="1"/>
</dbReference>
<dbReference type="PROSITE" id="PS01208">
    <property type="entry name" value="VWFC_1"/>
    <property type="match status" value="1"/>
</dbReference>
<dbReference type="PANTHER" id="PTHR11339">
    <property type="entry name" value="EXTRACELLULAR MATRIX GLYCOPROTEIN RELATED"/>
    <property type="match status" value="1"/>
</dbReference>
<dbReference type="OMA" id="TNQQVSC"/>
<feature type="disulfide bond" evidence="7">
    <location>
        <begin position="3854"/>
        <end position="3908"/>
    </location>
</feature>
<evidence type="ECO:0000259" key="12">
    <source>
        <dbReference type="PROSITE" id="PS50022"/>
    </source>
</evidence>
<dbReference type="InterPro" id="IPR008979">
    <property type="entry name" value="Galactose-bd-like_sf"/>
</dbReference>
<dbReference type="SMART" id="SM00215">
    <property type="entry name" value="VWC_out"/>
    <property type="match status" value="2"/>
</dbReference>
<keyword evidence="4" id="KW-0677">Repeat</keyword>
<dbReference type="FunFam" id="2.10.25.10:FF:000153">
    <property type="entry name" value="MUC5B isoform 1"/>
    <property type="match status" value="1"/>
</dbReference>
<dbReference type="InterPro" id="IPR036084">
    <property type="entry name" value="Ser_inhib-like_sf"/>
</dbReference>
<feature type="compositionally biased region" description="Basic and acidic residues" evidence="9">
    <location>
        <begin position="256"/>
        <end position="270"/>
    </location>
</feature>
<dbReference type="InterPro" id="IPR001846">
    <property type="entry name" value="VWF_type-D"/>
</dbReference>
<dbReference type="PANTHER" id="PTHR11339:SF386">
    <property type="entry name" value="HEMOLECTIN, ISOFORM A"/>
    <property type="match status" value="1"/>
</dbReference>
<feature type="domain" description="VWFD" evidence="16">
    <location>
        <begin position="3081"/>
        <end position="3269"/>
    </location>
</feature>
<dbReference type="Pfam" id="PF08742">
    <property type="entry name" value="C8"/>
    <property type="match status" value="5"/>
</dbReference>
<feature type="domain" description="VWFD" evidence="16">
    <location>
        <begin position="2761"/>
        <end position="2931"/>
    </location>
</feature>
<dbReference type="OrthoDB" id="6262482at2759"/>
<dbReference type="GO" id="GO:0008061">
    <property type="term" value="F:chitin binding"/>
    <property type="evidence" value="ECO:0007669"/>
    <property type="project" value="InterPro"/>
</dbReference>
<keyword evidence="6" id="KW-0325">Glycoprotein</keyword>
<evidence type="ECO:0000259" key="14">
    <source>
        <dbReference type="PROSITE" id="PS50184"/>
    </source>
</evidence>
<feature type="domain" description="VWFD" evidence="16">
    <location>
        <begin position="1456"/>
        <end position="1626"/>
    </location>
</feature>
<dbReference type="Pfam" id="PF23244">
    <property type="entry name" value="VWF"/>
    <property type="match status" value="2"/>
</dbReference>
<dbReference type="InterPro" id="IPR014853">
    <property type="entry name" value="VWF/SSPO/ZAN-like_Cys-rich_dom"/>
</dbReference>
<feature type="domain" description="F5/8 type C" evidence="12">
    <location>
        <begin position="2158"/>
        <end position="2303"/>
    </location>
</feature>